<feature type="compositionally biased region" description="Acidic residues" evidence="1">
    <location>
        <begin position="149"/>
        <end position="173"/>
    </location>
</feature>
<feature type="compositionally biased region" description="Acidic residues" evidence="1">
    <location>
        <begin position="94"/>
        <end position="104"/>
    </location>
</feature>
<feature type="compositionally biased region" description="Basic and acidic residues" evidence="1">
    <location>
        <begin position="105"/>
        <end position="115"/>
    </location>
</feature>
<dbReference type="InterPro" id="IPR039300">
    <property type="entry name" value="JASON"/>
</dbReference>
<feature type="region of interest" description="Disordered" evidence="1">
    <location>
        <begin position="14"/>
        <end position="36"/>
    </location>
</feature>
<evidence type="ECO:0000313" key="3">
    <source>
        <dbReference type="Proteomes" id="UP001314170"/>
    </source>
</evidence>
<keyword evidence="3" id="KW-1185">Reference proteome</keyword>
<comment type="caution">
    <text evidence="2">The sequence shown here is derived from an EMBL/GenBank/DDBJ whole genome shotgun (WGS) entry which is preliminary data.</text>
</comment>
<evidence type="ECO:0000256" key="1">
    <source>
        <dbReference type="SAM" id="MobiDB-lite"/>
    </source>
</evidence>
<reference evidence="2 3" key="1">
    <citation type="submission" date="2024-01" db="EMBL/GenBank/DDBJ databases">
        <authorList>
            <person name="Waweru B."/>
        </authorList>
    </citation>
    <scope>NUCLEOTIDE SEQUENCE [LARGE SCALE GENOMIC DNA]</scope>
</reference>
<feature type="region of interest" description="Disordered" evidence="1">
    <location>
        <begin position="83"/>
        <end position="173"/>
    </location>
</feature>
<dbReference type="EMBL" id="CAWUPB010001173">
    <property type="protein sequence ID" value="CAK7349327.1"/>
    <property type="molecule type" value="Genomic_DNA"/>
</dbReference>
<proteinExistence type="predicted"/>
<dbReference type="Proteomes" id="UP001314170">
    <property type="component" value="Unassembled WGS sequence"/>
</dbReference>
<protein>
    <submittedName>
        <fullName evidence="2">Uncharacterized protein</fullName>
    </submittedName>
</protein>
<evidence type="ECO:0000313" key="2">
    <source>
        <dbReference type="EMBL" id="CAK7349327.1"/>
    </source>
</evidence>
<dbReference type="GO" id="GO:0007142">
    <property type="term" value="P:male meiosis II"/>
    <property type="evidence" value="ECO:0007669"/>
    <property type="project" value="InterPro"/>
</dbReference>
<feature type="compositionally biased region" description="Low complexity" evidence="1">
    <location>
        <begin position="116"/>
        <end position="136"/>
    </location>
</feature>
<organism evidence="2 3">
    <name type="scientific">Dovyalis caffra</name>
    <dbReference type="NCBI Taxonomy" id="77055"/>
    <lineage>
        <taxon>Eukaryota</taxon>
        <taxon>Viridiplantae</taxon>
        <taxon>Streptophyta</taxon>
        <taxon>Embryophyta</taxon>
        <taxon>Tracheophyta</taxon>
        <taxon>Spermatophyta</taxon>
        <taxon>Magnoliopsida</taxon>
        <taxon>eudicotyledons</taxon>
        <taxon>Gunneridae</taxon>
        <taxon>Pentapetalae</taxon>
        <taxon>rosids</taxon>
        <taxon>fabids</taxon>
        <taxon>Malpighiales</taxon>
        <taxon>Salicaceae</taxon>
        <taxon>Flacourtieae</taxon>
        <taxon>Dovyalis</taxon>
    </lineage>
</organism>
<name>A0AAV1SGI6_9ROSI</name>
<dbReference type="PANTHER" id="PTHR33318">
    <property type="entry name" value="ASPARTYL/GLUTAMYL-TRNA(ASN/GLN) AMIDOTRANSFERASE SUBUNIT"/>
    <property type="match status" value="1"/>
</dbReference>
<feature type="compositionally biased region" description="Basic residues" evidence="1">
    <location>
        <begin position="14"/>
        <end position="23"/>
    </location>
</feature>
<sequence>MGCFLACFGSSKDRRRRKHHRQNKVQPRVQRKEAYSPVQSTVSVVQEYCPEKPIVFPVSEIRDDGLEEKLSLSARKKVTFNSNVTTYDHIPVEESTDFTLGEEDGDKREEKEESFAKPSQSQSSSEDSSIASSLRSYPPNHRYQNCRDSDDELGYEESDIDDSDEDGEDDDGG</sequence>
<gene>
    <name evidence="2" type="ORF">DCAF_LOCUS22041</name>
</gene>
<accession>A0AAV1SGI6</accession>
<dbReference type="PANTHER" id="PTHR33318:SF4">
    <property type="entry name" value="OS04G0511700 PROTEIN"/>
    <property type="match status" value="1"/>
</dbReference>
<dbReference type="AlphaFoldDB" id="A0AAV1SGI6"/>